<dbReference type="PANTHER" id="PTHR43180">
    <property type="entry name" value="3-OXOACYL-(ACYL-CARRIER-PROTEIN) REDUCTASE (AFU_ORTHOLOGUE AFUA_6G11210)"/>
    <property type="match status" value="1"/>
</dbReference>
<dbReference type="FunFam" id="3.40.50.720:FF:000084">
    <property type="entry name" value="Short-chain dehydrogenase reductase"/>
    <property type="match status" value="1"/>
</dbReference>
<proteinExistence type="inferred from homology"/>
<keyword evidence="4" id="KW-1185">Reference proteome</keyword>
<dbReference type="OrthoDB" id="4131217at2759"/>
<organism evidence="3 4">
    <name type="scientific">Coprinellus micaceus</name>
    <name type="common">Glistening ink-cap mushroom</name>
    <name type="synonym">Coprinus micaceus</name>
    <dbReference type="NCBI Taxonomy" id="71717"/>
    <lineage>
        <taxon>Eukaryota</taxon>
        <taxon>Fungi</taxon>
        <taxon>Dikarya</taxon>
        <taxon>Basidiomycota</taxon>
        <taxon>Agaricomycotina</taxon>
        <taxon>Agaricomycetes</taxon>
        <taxon>Agaricomycetidae</taxon>
        <taxon>Agaricales</taxon>
        <taxon>Agaricineae</taxon>
        <taxon>Psathyrellaceae</taxon>
        <taxon>Coprinellus</taxon>
    </lineage>
</organism>
<dbReference type="PRINTS" id="PR00081">
    <property type="entry name" value="GDHRDH"/>
</dbReference>
<dbReference type="Gene3D" id="3.40.50.720">
    <property type="entry name" value="NAD(P)-binding Rossmann-like Domain"/>
    <property type="match status" value="1"/>
</dbReference>
<sequence length="311" mass="32935">MSGYDNTRSKTAGPEEHYKNTLSRIEQIQAQFKAPGTGKLKGKVCIITGVGSLKGIGRATALLYAREGAQHLYLLDFDETNLPNLKETIQSQYPAVKVTTLQADAADEAAISGVCERAIREEGRLDVFFANAGIVLVNTIESTTVTNFMETMRINALSVFLAVKYGSSAMQKTNPSKGKDRTGGSIILTASTAGIRSGAGPVDYSASKAAVNSIAKTSAYQLQKTDIRINTLCPGLIETGMTGATFDYARKRGTAGKIGQLNPLGRHGIPEEIANAALFLASDDSSYVNGQNIAVDGGLSASHPVIPGRWS</sequence>
<evidence type="ECO:0000313" key="3">
    <source>
        <dbReference type="EMBL" id="TEB38355.1"/>
    </source>
</evidence>
<name>A0A4Y7TVZ9_COPMI</name>
<evidence type="ECO:0000313" key="4">
    <source>
        <dbReference type="Proteomes" id="UP000298030"/>
    </source>
</evidence>
<dbReference type="InterPro" id="IPR002347">
    <property type="entry name" value="SDR_fam"/>
</dbReference>
<dbReference type="Proteomes" id="UP000298030">
    <property type="component" value="Unassembled WGS sequence"/>
</dbReference>
<dbReference type="AlphaFoldDB" id="A0A4Y7TVZ9"/>
<gene>
    <name evidence="3" type="ORF">FA13DRAFT_1726021</name>
</gene>
<reference evidence="3 4" key="1">
    <citation type="journal article" date="2019" name="Nat. Ecol. Evol.">
        <title>Megaphylogeny resolves global patterns of mushroom evolution.</title>
        <authorList>
            <person name="Varga T."/>
            <person name="Krizsan K."/>
            <person name="Foldi C."/>
            <person name="Dima B."/>
            <person name="Sanchez-Garcia M."/>
            <person name="Sanchez-Ramirez S."/>
            <person name="Szollosi G.J."/>
            <person name="Szarkandi J.G."/>
            <person name="Papp V."/>
            <person name="Albert L."/>
            <person name="Andreopoulos W."/>
            <person name="Angelini C."/>
            <person name="Antonin V."/>
            <person name="Barry K.W."/>
            <person name="Bougher N.L."/>
            <person name="Buchanan P."/>
            <person name="Buyck B."/>
            <person name="Bense V."/>
            <person name="Catcheside P."/>
            <person name="Chovatia M."/>
            <person name="Cooper J."/>
            <person name="Damon W."/>
            <person name="Desjardin D."/>
            <person name="Finy P."/>
            <person name="Geml J."/>
            <person name="Haridas S."/>
            <person name="Hughes K."/>
            <person name="Justo A."/>
            <person name="Karasinski D."/>
            <person name="Kautmanova I."/>
            <person name="Kiss B."/>
            <person name="Kocsube S."/>
            <person name="Kotiranta H."/>
            <person name="LaButti K.M."/>
            <person name="Lechner B.E."/>
            <person name="Liimatainen K."/>
            <person name="Lipzen A."/>
            <person name="Lukacs Z."/>
            <person name="Mihaltcheva S."/>
            <person name="Morgado L.N."/>
            <person name="Niskanen T."/>
            <person name="Noordeloos M.E."/>
            <person name="Ohm R.A."/>
            <person name="Ortiz-Santana B."/>
            <person name="Ovrebo C."/>
            <person name="Racz N."/>
            <person name="Riley R."/>
            <person name="Savchenko A."/>
            <person name="Shiryaev A."/>
            <person name="Soop K."/>
            <person name="Spirin V."/>
            <person name="Szebenyi C."/>
            <person name="Tomsovsky M."/>
            <person name="Tulloss R.E."/>
            <person name="Uehling J."/>
            <person name="Grigoriev I.V."/>
            <person name="Vagvolgyi C."/>
            <person name="Papp T."/>
            <person name="Martin F.M."/>
            <person name="Miettinen O."/>
            <person name="Hibbett D.S."/>
            <person name="Nagy L.G."/>
        </authorList>
    </citation>
    <scope>NUCLEOTIDE SEQUENCE [LARGE SCALE GENOMIC DNA]</scope>
    <source>
        <strain evidence="3 4">FP101781</strain>
    </source>
</reference>
<comment type="similarity">
    <text evidence="1">Belongs to the short-chain dehydrogenases/reductases (SDR) family.</text>
</comment>
<accession>A0A4Y7TVZ9</accession>
<dbReference type="STRING" id="71717.A0A4Y7TVZ9"/>
<keyword evidence="2" id="KW-0560">Oxidoreductase</keyword>
<dbReference type="SUPFAM" id="SSF51735">
    <property type="entry name" value="NAD(P)-binding Rossmann-fold domains"/>
    <property type="match status" value="1"/>
</dbReference>
<dbReference type="InterPro" id="IPR036291">
    <property type="entry name" value="NAD(P)-bd_dom_sf"/>
</dbReference>
<dbReference type="CDD" id="cd05233">
    <property type="entry name" value="SDR_c"/>
    <property type="match status" value="1"/>
</dbReference>
<evidence type="ECO:0000256" key="1">
    <source>
        <dbReference type="ARBA" id="ARBA00006484"/>
    </source>
</evidence>
<protein>
    <submittedName>
        <fullName evidence="3">3-oxoacyl-reductase</fullName>
    </submittedName>
</protein>
<evidence type="ECO:0000256" key="2">
    <source>
        <dbReference type="ARBA" id="ARBA00023002"/>
    </source>
</evidence>
<dbReference type="EMBL" id="QPFP01000003">
    <property type="protein sequence ID" value="TEB38355.1"/>
    <property type="molecule type" value="Genomic_DNA"/>
</dbReference>
<dbReference type="Pfam" id="PF13561">
    <property type="entry name" value="adh_short_C2"/>
    <property type="match status" value="1"/>
</dbReference>
<dbReference type="GO" id="GO:0016491">
    <property type="term" value="F:oxidoreductase activity"/>
    <property type="evidence" value="ECO:0007669"/>
    <property type="project" value="UniProtKB-KW"/>
</dbReference>
<dbReference type="PRINTS" id="PR00080">
    <property type="entry name" value="SDRFAMILY"/>
</dbReference>
<dbReference type="PANTHER" id="PTHR43180:SF66">
    <property type="entry name" value="SHORT-CHAIN DEHYDROGENASE_REDUCTASE FAMILY PROTEIN"/>
    <property type="match status" value="1"/>
</dbReference>
<comment type="caution">
    <text evidence="3">The sequence shown here is derived from an EMBL/GenBank/DDBJ whole genome shotgun (WGS) entry which is preliminary data.</text>
</comment>